<dbReference type="PROSITE" id="PS00061">
    <property type="entry name" value="ADH_SHORT"/>
    <property type="match status" value="1"/>
</dbReference>
<dbReference type="PANTHER" id="PTHR43086:SF2">
    <property type="entry name" value="HYDROXYSTEROID DEHYDROGENASE-LIKE PROTEIN 1"/>
    <property type="match status" value="1"/>
</dbReference>
<gene>
    <name evidence="9" type="ORF">BD324DRAFT_630820</name>
</gene>
<dbReference type="Proteomes" id="UP000193218">
    <property type="component" value="Unassembled WGS sequence"/>
</dbReference>
<dbReference type="InParanoid" id="A0A1Y1UC74"/>
<keyword evidence="2" id="KW-0444">Lipid biosynthesis</keyword>
<evidence type="ECO:0000256" key="1">
    <source>
        <dbReference type="ARBA" id="ARBA00005194"/>
    </source>
</evidence>
<name>A0A1Y1UC74_9TREE</name>
<sequence>MVLDTVQVKSHSHAHPSFHILGQEIVVDLPIPALVLAFLGAGVAFRYLISFLRLILELTIIPGTNIKSYKSKTGSYALVTGCTSGIGLEFAKQFAGKGYNLILLGRRQTALDDLVKEISGKYKVDCKTVMVDLGDASSRAKGFAQVEKLAQELDVAVLVNNAGVSHEVCVIFNETPHEEIDAIVQTNILGTLHLTRTVLPYLVARSKKGSKSLILNVGSLDGRIPAALLAAYSCTKGGLQTWTKALAWELRGTGVQALMVQPAFVISNMSKIRRASLTVPTAKAWVKSCLSSIGSAGGAQGRAYEMTPYWSHAIMDYAAGFFGYPSEMIGMWVVDYMHKDIRKRWLRKKARESKKSE</sequence>
<dbReference type="EMBL" id="NBSH01000010">
    <property type="protein sequence ID" value="ORX35602.1"/>
    <property type="molecule type" value="Genomic_DNA"/>
</dbReference>
<dbReference type="PANTHER" id="PTHR43086">
    <property type="entry name" value="VERY-LONG-CHAIN 3-OXOOACYL-COA REDUCTASE"/>
    <property type="match status" value="1"/>
</dbReference>
<dbReference type="GO" id="GO:0030497">
    <property type="term" value="P:fatty acid elongation"/>
    <property type="evidence" value="ECO:0007669"/>
    <property type="project" value="TreeGrafter"/>
</dbReference>
<accession>A0A1Y1UC74</accession>
<dbReference type="InterPro" id="IPR002347">
    <property type="entry name" value="SDR_fam"/>
</dbReference>
<dbReference type="CDD" id="cd05356">
    <property type="entry name" value="17beta-HSD1_like_SDR_c"/>
    <property type="match status" value="1"/>
</dbReference>
<dbReference type="PRINTS" id="PR00081">
    <property type="entry name" value="GDHRDH"/>
</dbReference>
<dbReference type="PRINTS" id="PR00080">
    <property type="entry name" value="SDRFAMILY"/>
</dbReference>
<dbReference type="RefSeq" id="XP_021869766.1">
    <property type="nucleotide sequence ID" value="XM_022016371.1"/>
</dbReference>
<dbReference type="OrthoDB" id="5545019at2759"/>
<keyword evidence="10" id="KW-1185">Reference proteome</keyword>
<comment type="similarity">
    <text evidence="8">Belongs to the short-chain dehydrogenases/reductases (SDR) family.</text>
</comment>
<keyword evidence="5" id="KW-0560">Oxidoreductase</keyword>
<dbReference type="InterPro" id="IPR036291">
    <property type="entry name" value="NAD(P)-bd_dom_sf"/>
</dbReference>
<dbReference type="Gene3D" id="3.40.50.720">
    <property type="entry name" value="NAD(P)-binding Rossmann-like Domain"/>
    <property type="match status" value="1"/>
</dbReference>
<dbReference type="FunCoup" id="A0A1Y1UC74">
    <property type="interactions" value="386"/>
</dbReference>
<evidence type="ECO:0000256" key="5">
    <source>
        <dbReference type="ARBA" id="ARBA00023002"/>
    </source>
</evidence>
<dbReference type="SUPFAM" id="SSF51735">
    <property type="entry name" value="NAD(P)-binding Rossmann-fold domains"/>
    <property type="match status" value="1"/>
</dbReference>
<reference evidence="9 10" key="1">
    <citation type="submission" date="2017-03" db="EMBL/GenBank/DDBJ databases">
        <title>Widespread Adenine N6-methylation of Active Genes in Fungi.</title>
        <authorList>
            <consortium name="DOE Joint Genome Institute"/>
            <person name="Mondo S.J."/>
            <person name="Dannebaum R.O."/>
            <person name="Kuo R.C."/>
            <person name="Louie K.B."/>
            <person name="Bewick A.J."/>
            <person name="Labutti K."/>
            <person name="Haridas S."/>
            <person name="Kuo A."/>
            <person name="Salamov A."/>
            <person name="Ahrendt S.R."/>
            <person name="Lau R."/>
            <person name="Bowen B.P."/>
            <person name="Lipzen A."/>
            <person name="Sullivan W."/>
            <person name="Andreopoulos W.B."/>
            <person name="Clum A."/>
            <person name="Lindquist E."/>
            <person name="Daum C."/>
            <person name="Northen T.R."/>
            <person name="Ramamoorthy G."/>
            <person name="Schmitz R.J."/>
            <person name="Gryganskyi A."/>
            <person name="Culley D."/>
            <person name="Magnuson J."/>
            <person name="James T.Y."/>
            <person name="O'Malley M.A."/>
            <person name="Stajich J.E."/>
            <person name="Spatafora J.W."/>
            <person name="Visel A."/>
            <person name="Grigoriev I.V."/>
        </authorList>
    </citation>
    <scope>NUCLEOTIDE SEQUENCE [LARGE SCALE GENOMIC DNA]</scope>
    <source>
        <strain evidence="9 10">NRRL Y-17943</strain>
    </source>
</reference>
<evidence type="ECO:0000256" key="2">
    <source>
        <dbReference type="ARBA" id="ARBA00022516"/>
    </source>
</evidence>
<dbReference type="PIRSF" id="PIRSF000126">
    <property type="entry name" value="11-beta-HSD1"/>
    <property type="match status" value="1"/>
</dbReference>
<dbReference type="GO" id="GO:0016491">
    <property type="term" value="F:oxidoreductase activity"/>
    <property type="evidence" value="ECO:0007669"/>
    <property type="project" value="UniProtKB-KW"/>
</dbReference>
<dbReference type="Pfam" id="PF00106">
    <property type="entry name" value="adh_short"/>
    <property type="match status" value="1"/>
</dbReference>
<evidence type="ECO:0000256" key="3">
    <source>
        <dbReference type="ARBA" id="ARBA00022832"/>
    </source>
</evidence>
<proteinExistence type="inferred from homology"/>
<evidence type="ECO:0000256" key="7">
    <source>
        <dbReference type="ARBA" id="ARBA00023160"/>
    </source>
</evidence>
<dbReference type="GeneID" id="33558180"/>
<dbReference type="InterPro" id="IPR020904">
    <property type="entry name" value="Sc_DH/Rdtase_CS"/>
</dbReference>
<comment type="caution">
    <text evidence="9">The sequence shown here is derived from an EMBL/GenBank/DDBJ whole genome shotgun (WGS) entry which is preliminary data.</text>
</comment>
<keyword evidence="4" id="KW-0521">NADP</keyword>
<dbReference type="GO" id="GO:0005783">
    <property type="term" value="C:endoplasmic reticulum"/>
    <property type="evidence" value="ECO:0007669"/>
    <property type="project" value="TreeGrafter"/>
</dbReference>
<dbReference type="AlphaFoldDB" id="A0A1Y1UC74"/>
<keyword evidence="7" id="KW-0275">Fatty acid biosynthesis</keyword>
<organism evidence="9 10">
    <name type="scientific">Kockovaella imperatae</name>
    <dbReference type="NCBI Taxonomy" id="4999"/>
    <lineage>
        <taxon>Eukaryota</taxon>
        <taxon>Fungi</taxon>
        <taxon>Dikarya</taxon>
        <taxon>Basidiomycota</taxon>
        <taxon>Agaricomycotina</taxon>
        <taxon>Tremellomycetes</taxon>
        <taxon>Tremellales</taxon>
        <taxon>Cuniculitremaceae</taxon>
        <taxon>Kockovaella</taxon>
    </lineage>
</organism>
<comment type="pathway">
    <text evidence="1">Lipid metabolism; fatty acid biosynthesis.</text>
</comment>
<evidence type="ECO:0000256" key="4">
    <source>
        <dbReference type="ARBA" id="ARBA00022857"/>
    </source>
</evidence>
<evidence type="ECO:0000313" key="9">
    <source>
        <dbReference type="EMBL" id="ORX35602.1"/>
    </source>
</evidence>
<protein>
    <submittedName>
        <fullName evidence="9">Putative ketoreductase</fullName>
    </submittedName>
</protein>
<keyword evidence="3" id="KW-0276">Fatty acid metabolism</keyword>
<keyword evidence="6" id="KW-0443">Lipid metabolism</keyword>
<dbReference type="STRING" id="4999.A0A1Y1UC74"/>
<evidence type="ECO:0000256" key="6">
    <source>
        <dbReference type="ARBA" id="ARBA00023098"/>
    </source>
</evidence>
<evidence type="ECO:0000313" key="10">
    <source>
        <dbReference type="Proteomes" id="UP000193218"/>
    </source>
</evidence>
<evidence type="ECO:0000256" key="8">
    <source>
        <dbReference type="RuleBase" id="RU000363"/>
    </source>
</evidence>